<keyword evidence="4 10" id="KW-0812">Transmembrane</keyword>
<keyword evidence="7 10" id="KW-0472">Membrane</keyword>
<dbReference type="Gene3D" id="2.40.170.20">
    <property type="entry name" value="TonB-dependent receptor, beta-barrel domain"/>
    <property type="match status" value="1"/>
</dbReference>
<dbReference type="OrthoDB" id="9764669at2"/>
<evidence type="ECO:0000256" key="8">
    <source>
        <dbReference type="ARBA" id="ARBA00023170"/>
    </source>
</evidence>
<evidence type="ECO:0000256" key="4">
    <source>
        <dbReference type="ARBA" id="ARBA00022692"/>
    </source>
</evidence>
<dbReference type="InterPro" id="IPR037066">
    <property type="entry name" value="Plug_dom_sf"/>
</dbReference>
<dbReference type="GO" id="GO:0044718">
    <property type="term" value="P:siderophore transmembrane transport"/>
    <property type="evidence" value="ECO:0007669"/>
    <property type="project" value="TreeGrafter"/>
</dbReference>
<accession>A0A0A2GWW9</accession>
<keyword evidence="5 12" id="KW-0732">Signal</keyword>
<keyword evidence="16" id="KW-1185">Reference proteome</keyword>
<dbReference type="PROSITE" id="PS01156">
    <property type="entry name" value="TONB_DEPENDENT_REC_2"/>
    <property type="match status" value="1"/>
</dbReference>
<dbReference type="PATRIC" id="fig|1300343.5.peg.772"/>
<dbReference type="Gene3D" id="2.170.130.10">
    <property type="entry name" value="TonB-dependent receptor, plug domain"/>
    <property type="match status" value="1"/>
</dbReference>
<dbReference type="SUPFAM" id="SSF56935">
    <property type="entry name" value="Porins"/>
    <property type="match status" value="1"/>
</dbReference>
<protein>
    <submittedName>
        <fullName evidence="15">TonB-dependent receptor</fullName>
    </submittedName>
</protein>
<dbReference type="EMBL" id="JSAQ01000001">
    <property type="protein sequence ID" value="KGO07038.1"/>
    <property type="molecule type" value="Genomic_DNA"/>
</dbReference>
<feature type="chain" id="PRO_5001987880" evidence="12">
    <location>
        <begin position="18"/>
        <end position="803"/>
    </location>
</feature>
<comment type="subcellular location">
    <subcellularLocation>
        <location evidence="1 10">Cell outer membrane</location>
        <topology evidence="1 10">Multi-pass membrane protein</topology>
    </subcellularLocation>
</comment>
<feature type="domain" description="TonB-dependent receptor plug" evidence="14">
    <location>
        <begin position="112"/>
        <end position="218"/>
    </location>
</feature>
<evidence type="ECO:0000256" key="1">
    <source>
        <dbReference type="ARBA" id="ARBA00004571"/>
    </source>
</evidence>
<dbReference type="InterPro" id="IPR010917">
    <property type="entry name" value="TonB_rcpt_CS"/>
</dbReference>
<dbReference type="Pfam" id="PF07715">
    <property type="entry name" value="Plug"/>
    <property type="match status" value="1"/>
</dbReference>
<reference evidence="15 16" key="1">
    <citation type="submission" date="2014-10" db="EMBL/GenBank/DDBJ databases">
        <title>Draft genome sequence of the proteorhodopsin-containing marine bacterium Dokdonia donghaensis.</title>
        <authorList>
            <person name="Gomez-Consarnau L."/>
            <person name="Gonzalez J.M."/>
            <person name="Riedel T."/>
            <person name="Jaenicke S."/>
            <person name="Wagner-Doebler I."/>
            <person name="Fuhrman J.A."/>
        </authorList>
    </citation>
    <scope>NUCLEOTIDE SEQUENCE [LARGE SCALE GENOMIC DNA]</scope>
    <source>
        <strain evidence="15 16">DSW-1</strain>
    </source>
</reference>
<dbReference type="InterPro" id="IPR000531">
    <property type="entry name" value="Beta-barrel_TonB"/>
</dbReference>
<evidence type="ECO:0000256" key="3">
    <source>
        <dbReference type="ARBA" id="ARBA00022452"/>
    </source>
</evidence>
<name>A0A0A2GWW9_9FLAO</name>
<keyword evidence="2 10" id="KW-0813">Transport</keyword>
<evidence type="ECO:0000256" key="5">
    <source>
        <dbReference type="ARBA" id="ARBA00022729"/>
    </source>
</evidence>
<dbReference type="CDD" id="cd01347">
    <property type="entry name" value="ligand_gated_channel"/>
    <property type="match status" value="1"/>
</dbReference>
<evidence type="ECO:0000256" key="7">
    <source>
        <dbReference type="ARBA" id="ARBA00023136"/>
    </source>
</evidence>
<keyword evidence="3 10" id="KW-1134">Transmembrane beta strand</keyword>
<gene>
    <name evidence="15" type="ORF">NV36_09445</name>
</gene>
<dbReference type="KEGG" id="ddo:I597_0761"/>
<dbReference type="GO" id="GO:0009279">
    <property type="term" value="C:cell outer membrane"/>
    <property type="evidence" value="ECO:0007669"/>
    <property type="project" value="UniProtKB-SubCell"/>
</dbReference>
<dbReference type="InterPro" id="IPR039426">
    <property type="entry name" value="TonB-dep_rcpt-like"/>
</dbReference>
<dbReference type="GO" id="GO:0015344">
    <property type="term" value="F:siderophore uptake transmembrane transporter activity"/>
    <property type="evidence" value="ECO:0007669"/>
    <property type="project" value="TreeGrafter"/>
</dbReference>
<evidence type="ECO:0000313" key="15">
    <source>
        <dbReference type="EMBL" id="KGO07038.1"/>
    </source>
</evidence>
<dbReference type="Pfam" id="PF00593">
    <property type="entry name" value="TonB_dep_Rec_b-barrel"/>
    <property type="match status" value="1"/>
</dbReference>
<dbReference type="InterPro" id="IPR036942">
    <property type="entry name" value="Beta-barrel_TonB_sf"/>
</dbReference>
<evidence type="ECO:0000256" key="6">
    <source>
        <dbReference type="ARBA" id="ARBA00023077"/>
    </source>
</evidence>
<evidence type="ECO:0000256" key="2">
    <source>
        <dbReference type="ARBA" id="ARBA00022448"/>
    </source>
</evidence>
<evidence type="ECO:0000259" key="13">
    <source>
        <dbReference type="Pfam" id="PF00593"/>
    </source>
</evidence>
<keyword evidence="9 10" id="KW-0998">Cell outer membrane</keyword>
<dbReference type="InterPro" id="IPR012910">
    <property type="entry name" value="Plug_dom"/>
</dbReference>
<evidence type="ECO:0000256" key="11">
    <source>
        <dbReference type="RuleBase" id="RU003357"/>
    </source>
</evidence>
<comment type="similarity">
    <text evidence="10 11">Belongs to the TonB-dependent receptor family.</text>
</comment>
<evidence type="ECO:0000256" key="12">
    <source>
        <dbReference type="SAM" id="SignalP"/>
    </source>
</evidence>
<comment type="caution">
    <text evidence="15">The sequence shown here is derived from an EMBL/GenBank/DDBJ whole genome shotgun (WGS) entry which is preliminary data.</text>
</comment>
<feature type="domain" description="TonB-dependent receptor-like beta-barrel" evidence="13">
    <location>
        <begin position="346"/>
        <end position="776"/>
    </location>
</feature>
<organism evidence="15 16">
    <name type="scientific">Dokdonia donghaensis DSW-1</name>
    <dbReference type="NCBI Taxonomy" id="1300343"/>
    <lineage>
        <taxon>Bacteria</taxon>
        <taxon>Pseudomonadati</taxon>
        <taxon>Bacteroidota</taxon>
        <taxon>Flavobacteriia</taxon>
        <taxon>Flavobacteriales</taxon>
        <taxon>Flavobacteriaceae</taxon>
        <taxon>Dokdonia</taxon>
    </lineage>
</organism>
<evidence type="ECO:0000256" key="10">
    <source>
        <dbReference type="PROSITE-ProRule" id="PRU01360"/>
    </source>
</evidence>
<evidence type="ECO:0000259" key="14">
    <source>
        <dbReference type="Pfam" id="PF07715"/>
    </source>
</evidence>
<feature type="signal peptide" evidence="12">
    <location>
        <begin position="1"/>
        <end position="17"/>
    </location>
</feature>
<evidence type="ECO:0000256" key="9">
    <source>
        <dbReference type="ARBA" id="ARBA00023237"/>
    </source>
</evidence>
<dbReference type="AlphaFoldDB" id="A0A0A2GWW9"/>
<keyword evidence="6 11" id="KW-0798">TonB box</keyword>
<dbReference type="PROSITE" id="PS52016">
    <property type="entry name" value="TONB_DEPENDENT_REC_3"/>
    <property type="match status" value="1"/>
</dbReference>
<evidence type="ECO:0000313" key="16">
    <source>
        <dbReference type="Proteomes" id="UP000030140"/>
    </source>
</evidence>
<proteinExistence type="inferred from homology"/>
<dbReference type="Proteomes" id="UP000030140">
    <property type="component" value="Unassembled WGS sequence"/>
</dbReference>
<dbReference type="RefSeq" id="WP_035326500.1">
    <property type="nucleotide sequence ID" value="NZ_CP015125.1"/>
</dbReference>
<dbReference type="PANTHER" id="PTHR30069">
    <property type="entry name" value="TONB-DEPENDENT OUTER MEMBRANE RECEPTOR"/>
    <property type="match status" value="1"/>
</dbReference>
<keyword evidence="8 15" id="KW-0675">Receptor</keyword>
<dbReference type="PANTHER" id="PTHR30069:SF29">
    <property type="entry name" value="HEMOGLOBIN AND HEMOGLOBIN-HAPTOGLOBIN-BINDING PROTEIN 1-RELATED"/>
    <property type="match status" value="1"/>
</dbReference>
<sequence length="803" mass="89331">MRILLSLFLLLSFTSYSQVITILDVDTREPIIGVAIFNNDKSKSALTDFDGKADVTAFAKAETLYFQEVAHKDAQYTKAQIAAFSNRIFLKQKDNQLTEIVLSASKFAQSRKNVPQKIVGLTSKDIIRANPQTAADLLETSGSVFVQKSQQGGGSPLIRGFSTNRLLITLDGVRFNTAIFRGGNVQNVISIDPFIINRTEVLLGPGSVIYGSDAVGGVMNFYTKQPKLSFSDSLTVTGTVVARVNTANNEKTGHFDITLGKRQWSFLTSASYSDYDNLRQGEHGPDDYLRSEYVQTIDGVDVAVTNDDPLVQVGSAFNSLNLMQKVRYTPNEKWDFNLGVIYAATSDYDRYDRLTRKRDGEFRSAEWFYGPQKWFMTNLQVNKEGNGQYYDRVIGTFTYQNSKESRNDRDFNATDFFETDESVDAISVGLDFVKKLETKRNKIFYGLEYIHNKVHSDGQVTDITTGDIANTASRYPDGSTWQSLAAYASAQIELSDKTHIQTGLRYNHILLAADFSDNNEFFAFPFQNADLSTGNLTGSFGVTHEVSKKVSVKANVGTAFRAPNIDDVGKIFDSEPGSVVVPNPDLKSEYAYNGELGVSLNFSNVLQFDVNGYYTLLENALVRRDFNLNGVTEIEYQGETSNVQAIQNASKAEVYGVEIGANANLTKHLKFTSQFNYTSGVEQEEDGSYVPFRHVAPLFGNGHLIWAKDKWTLDASVAYSGKFDFDELAPSQQSNSHLYALDGDGNPFSPSWYDLSIASRYVLSDSWSFTANLENITDQRYRTYSSGIAAAGRNLILAATYNF</sequence>